<accession>A0A1W1BXG7</accession>
<name>A0A1W1BXG7_9ZZZZ</name>
<feature type="domain" description="VWA-like" evidence="1">
    <location>
        <begin position="229"/>
        <end position="350"/>
    </location>
</feature>
<evidence type="ECO:0000313" key="3">
    <source>
        <dbReference type="EMBL" id="SFV58185.1"/>
    </source>
</evidence>
<proteinExistence type="predicted"/>
<dbReference type="Pfam" id="PF09967">
    <property type="entry name" value="DUF2201"/>
    <property type="match status" value="1"/>
</dbReference>
<dbReference type="PANTHER" id="PTHR38730">
    <property type="entry name" value="SLL7028 PROTEIN"/>
    <property type="match status" value="1"/>
</dbReference>
<feature type="domain" description="Putative metallopeptidase" evidence="2">
    <location>
        <begin position="2"/>
        <end position="221"/>
    </location>
</feature>
<dbReference type="InterPro" id="IPR018698">
    <property type="entry name" value="VWA-like_dom"/>
</dbReference>
<gene>
    <name evidence="3" type="ORF">MNB_SV-14-110</name>
</gene>
<organism evidence="3">
    <name type="scientific">hydrothermal vent metagenome</name>
    <dbReference type="NCBI Taxonomy" id="652676"/>
    <lineage>
        <taxon>unclassified sequences</taxon>
        <taxon>metagenomes</taxon>
        <taxon>ecological metagenomes</taxon>
    </lineage>
</organism>
<evidence type="ECO:0000259" key="2">
    <source>
        <dbReference type="Pfam" id="PF13203"/>
    </source>
</evidence>
<evidence type="ECO:0000259" key="1">
    <source>
        <dbReference type="Pfam" id="PF09967"/>
    </source>
</evidence>
<dbReference type="PANTHER" id="PTHR38730:SF1">
    <property type="entry name" value="SLL7028 PROTEIN"/>
    <property type="match status" value="1"/>
</dbReference>
<protein>
    <recommendedName>
        <fullName evidence="4">VWA-like domain-containing protein</fullName>
    </recommendedName>
</protein>
<dbReference type="EMBL" id="FPHN01000088">
    <property type="protein sequence ID" value="SFV58185.1"/>
    <property type="molecule type" value="Genomic_DNA"/>
</dbReference>
<evidence type="ECO:0008006" key="4">
    <source>
        <dbReference type="Google" id="ProtNLM"/>
    </source>
</evidence>
<sequence length="352" mass="40689">MLENPYFGTLVSSIDLRVNNNIASFRPLGDVLEYNDEYLEVLSVNEVSTILANSAMHQALFHSDRGKDKISSMWNLASDYAINDLLVENGFMLPPMANYASRFEMLYAEQIYTILLGELDLQDNDDEPKDEQQTEQMEEQDIPEELLAQEEYELLVEQLNIKLEKHGDLPKGIERFIESTKEAQISWRDELYRYVNSHAKSDYRMFPPSKKHLYRGIALPSIYGEELKIVVAIDTSASVDDELLKIFLAELYEIMQVFTHYVIELIECDTKIQNIQRLTPMETLEPTLKGGGGTSFIPVFDYVEKLNEDFKFLIYFTDGKGSFPNYKPLIDTLWVMPQKEKIPFGELLELRS</sequence>
<dbReference type="InterPro" id="IPR036465">
    <property type="entry name" value="vWFA_dom_sf"/>
</dbReference>
<dbReference type="InterPro" id="IPR025154">
    <property type="entry name" value="Put_metallopeptidase_dom"/>
</dbReference>
<dbReference type="AlphaFoldDB" id="A0A1W1BXG7"/>
<dbReference type="SUPFAM" id="SSF53300">
    <property type="entry name" value="vWA-like"/>
    <property type="match status" value="1"/>
</dbReference>
<reference evidence="3" key="1">
    <citation type="submission" date="2016-10" db="EMBL/GenBank/DDBJ databases">
        <authorList>
            <person name="de Groot N.N."/>
        </authorList>
    </citation>
    <scope>NUCLEOTIDE SEQUENCE</scope>
</reference>
<dbReference type="Pfam" id="PF13203">
    <property type="entry name" value="DUF2201_N"/>
    <property type="match status" value="1"/>
</dbReference>